<feature type="transmembrane region" description="Helical" evidence="1">
    <location>
        <begin position="107"/>
        <end position="125"/>
    </location>
</feature>
<dbReference type="KEGG" id="nps:KRR39_17735"/>
<keyword evidence="3" id="KW-1185">Reference proteome</keyword>
<dbReference type="Pfam" id="PF14329">
    <property type="entry name" value="DUF4386"/>
    <property type="match status" value="1"/>
</dbReference>
<organism evidence="2 3">
    <name type="scientific">Nocardioides panacis</name>
    <dbReference type="NCBI Taxonomy" id="2849501"/>
    <lineage>
        <taxon>Bacteria</taxon>
        <taxon>Bacillati</taxon>
        <taxon>Actinomycetota</taxon>
        <taxon>Actinomycetes</taxon>
        <taxon>Propionibacteriales</taxon>
        <taxon>Nocardioidaceae</taxon>
        <taxon>Nocardioides</taxon>
    </lineage>
</organism>
<dbReference type="InterPro" id="IPR025495">
    <property type="entry name" value="DUF4386"/>
</dbReference>
<gene>
    <name evidence="2" type="ORF">KRR39_17735</name>
</gene>
<evidence type="ECO:0000256" key="1">
    <source>
        <dbReference type="SAM" id="Phobius"/>
    </source>
</evidence>
<feature type="transmembrane region" description="Helical" evidence="1">
    <location>
        <begin position="66"/>
        <end position="87"/>
    </location>
</feature>
<feature type="transmembrane region" description="Helical" evidence="1">
    <location>
        <begin position="151"/>
        <end position="173"/>
    </location>
</feature>
<reference evidence="2" key="1">
    <citation type="submission" date="2021-06" db="EMBL/GenBank/DDBJ databases">
        <title>Complete genome sequence of Nocardioides sp. G188.</title>
        <authorList>
            <person name="Im W.-T."/>
        </authorList>
    </citation>
    <scope>NUCLEOTIDE SEQUENCE</scope>
    <source>
        <strain evidence="2">G188</strain>
    </source>
</reference>
<dbReference type="AlphaFoldDB" id="A0A975SXK4"/>
<dbReference type="Proteomes" id="UP000683575">
    <property type="component" value="Chromosome"/>
</dbReference>
<evidence type="ECO:0000313" key="2">
    <source>
        <dbReference type="EMBL" id="QWZ07290.1"/>
    </source>
</evidence>
<proteinExistence type="predicted"/>
<sequence>MTTTVRATRTPPAERASMDPARRSAFFGGLFYLITFASSIPAVFLLRPVIDDPHYIIGSGADTQVVWGTLLDLVNALTAVGSAVALYPVMKRQSQSMALGFVSTRMFEAAVVAIGVVSLLTVVSLRQPGATGAEAHTLEITGQALVASYNWVFLVGPNLMPALNGLLLGTLMYKSGLVPKVIPAMGLVGGPPAARRHGRLDARPHPSRLRLVDRGRADRRLGVLARRVPDLQGLQAGADHRRHGAVVITARPREHLAGVVRAEVA</sequence>
<accession>A0A975SXK4</accession>
<name>A0A975SXK4_9ACTN</name>
<dbReference type="RefSeq" id="WP_216938801.1">
    <property type="nucleotide sequence ID" value="NZ_CP077062.1"/>
</dbReference>
<keyword evidence="1" id="KW-0472">Membrane</keyword>
<protein>
    <submittedName>
        <fullName evidence="2">DUF4386 domain-containing protein</fullName>
    </submittedName>
</protein>
<keyword evidence="1" id="KW-1133">Transmembrane helix</keyword>
<dbReference type="EMBL" id="CP077062">
    <property type="protein sequence ID" value="QWZ07290.1"/>
    <property type="molecule type" value="Genomic_DNA"/>
</dbReference>
<evidence type="ECO:0000313" key="3">
    <source>
        <dbReference type="Proteomes" id="UP000683575"/>
    </source>
</evidence>
<keyword evidence="1" id="KW-0812">Transmembrane</keyword>
<feature type="transmembrane region" description="Helical" evidence="1">
    <location>
        <begin position="25"/>
        <end position="46"/>
    </location>
</feature>